<feature type="chain" id="PRO_5035175458" description="JmjC domain-containing protein" evidence="1">
    <location>
        <begin position="27"/>
        <end position="464"/>
    </location>
</feature>
<dbReference type="GO" id="GO:0005737">
    <property type="term" value="C:cytoplasm"/>
    <property type="evidence" value="ECO:0007669"/>
    <property type="project" value="TreeGrafter"/>
</dbReference>
<gene>
    <name evidence="3" type="ORF">PECAL_3P20930</name>
</gene>
<dbReference type="OrthoDB" id="205941at2759"/>
<dbReference type="SMART" id="SM00558">
    <property type="entry name" value="JmjC"/>
    <property type="match status" value="1"/>
</dbReference>
<dbReference type="PANTHER" id="PTHR12480">
    <property type="entry name" value="ARGININE DEMETHYLASE AND LYSYL-HYDROXYLASE JMJD"/>
    <property type="match status" value="1"/>
</dbReference>
<dbReference type="InterPro" id="IPR050910">
    <property type="entry name" value="JMJD6_ArgDemeth/LysHydrox"/>
</dbReference>
<organism evidence="3 4">
    <name type="scientific">Pelagomonas calceolata</name>
    <dbReference type="NCBI Taxonomy" id="35677"/>
    <lineage>
        <taxon>Eukaryota</taxon>
        <taxon>Sar</taxon>
        <taxon>Stramenopiles</taxon>
        <taxon>Ochrophyta</taxon>
        <taxon>Pelagophyceae</taxon>
        <taxon>Pelagomonadales</taxon>
        <taxon>Pelagomonadaceae</taxon>
        <taxon>Pelagomonas</taxon>
    </lineage>
</organism>
<keyword evidence="1" id="KW-0732">Signal</keyword>
<accession>A0A8J2SRE6</accession>
<dbReference type="Proteomes" id="UP000789595">
    <property type="component" value="Unassembled WGS sequence"/>
</dbReference>
<dbReference type="EMBL" id="CAKKNE010000003">
    <property type="protein sequence ID" value="CAH0372117.1"/>
    <property type="molecule type" value="Genomic_DNA"/>
</dbReference>
<evidence type="ECO:0000313" key="3">
    <source>
        <dbReference type="EMBL" id="CAH0372117.1"/>
    </source>
</evidence>
<reference evidence="3" key="1">
    <citation type="submission" date="2021-11" db="EMBL/GenBank/DDBJ databases">
        <authorList>
            <consortium name="Genoscope - CEA"/>
            <person name="William W."/>
        </authorList>
    </citation>
    <scope>NUCLEOTIDE SEQUENCE</scope>
</reference>
<protein>
    <recommendedName>
        <fullName evidence="2">JmjC domain-containing protein</fullName>
    </recommendedName>
</protein>
<evidence type="ECO:0000259" key="2">
    <source>
        <dbReference type="PROSITE" id="PS51184"/>
    </source>
</evidence>
<dbReference type="PROSITE" id="PS51184">
    <property type="entry name" value="JMJC"/>
    <property type="match status" value="1"/>
</dbReference>
<feature type="domain" description="JmjC" evidence="2">
    <location>
        <begin position="332"/>
        <end position="462"/>
    </location>
</feature>
<dbReference type="Gene3D" id="2.60.120.650">
    <property type="entry name" value="Cupin"/>
    <property type="match status" value="1"/>
</dbReference>
<feature type="signal peptide" evidence="1">
    <location>
        <begin position="1"/>
        <end position="26"/>
    </location>
</feature>
<keyword evidence="4" id="KW-1185">Reference proteome</keyword>
<dbReference type="AlphaFoldDB" id="A0A8J2SRE6"/>
<sequence>MPQQCRNNKLLVHAAVVLLGIVLGRAARRRQNTAPASTPAAFVAMLLETPQPLLLATTRLQVDKFPRGTVGDARRSLNGALDVRAAKRRSPAFRALWRRRRRSLGGDARAGEARRAVDDYVVAHARGLHDAGAAAAALPYVAWLGLPNACAVLAAMAPEGLRPARDGLRRSPLHVAAARGHADAYAVLLKAARRAGVRGAARTPDALGGKARDYVAVAPNCSEVFPGTDADAATALERYALVGAPVLLRGAAAGWNWTGWNWSALERRDDVPVAPQDIPHGDSFGLAPPNTTTLGDFARDPGGMYVFDAGAAADALFSMGDVRRRVEALVRPSLELDELLDGFPRRLHEREHGRNAQVYAGPAGAGAPWHYHEQAVNALGFGRKTWYLRPPPTATYSVQAPRHWLGHPRDAVVCEQRAGDILYVPGGWGHAVVNEEPSVGAAVEFVDAVMVYHQNVRLVPLVDV</sequence>
<dbReference type="SUPFAM" id="SSF51197">
    <property type="entry name" value="Clavaminate synthase-like"/>
    <property type="match status" value="1"/>
</dbReference>
<proteinExistence type="predicted"/>
<evidence type="ECO:0000256" key="1">
    <source>
        <dbReference type="SAM" id="SignalP"/>
    </source>
</evidence>
<comment type="caution">
    <text evidence="3">The sequence shown here is derived from an EMBL/GenBank/DDBJ whole genome shotgun (WGS) entry which is preliminary data.</text>
</comment>
<dbReference type="InterPro" id="IPR003347">
    <property type="entry name" value="JmjC_dom"/>
</dbReference>
<dbReference type="Pfam" id="PF08007">
    <property type="entry name" value="JmjC_2"/>
    <property type="match status" value="1"/>
</dbReference>
<dbReference type="PANTHER" id="PTHR12480:SF35">
    <property type="entry name" value="TRANSCRIPTION FACTOR JUMONJI, JMJC DOMAIN-CONTAINING PROTEIN"/>
    <property type="match status" value="1"/>
</dbReference>
<evidence type="ECO:0000313" key="4">
    <source>
        <dbReference type="Proteomes" id="UP000789595"/>
    </source>
</evidence>
<name>A0A8J2SRE6_9STRA</name>